<gene>
    <name evidence="1" type="ORF">AVDCRST_MAG56-2085</name>
</gene>
<reference evidence="1" key="1">
    <citation type="submission" date="2020-02" db="EMBL/GenBank/DDBJ databases">
        <authorList>
            <person name="Meier V. D."/>
        </authorList>
    </citation>
    <scope>NUCLEOTIDE SEQUENCE</scope>
    <source>
        <strain evidence="1">AVDCRST_MAG56</strain>
    </source>
</reference>
<evidence type="ECO:0000313" key="1">
    <source>
        <dbReference type="EMBL" id="CAA9253064.1"/>
    </source>
</evidence>
<name>A0A6J4IKU6_9SPHI</name>
<proteinExistence type="predicted"/>
<accession>A0A6J4IKU6</accession>
<dbReference type="EMBL" id="CADCTQ010000186">
    <property type="protein sequence ID" value="CAA9253064.1"/>
    <property type="molecule type" value="Genomic_DNA"/>
</dbReference>
<organism evidence="1">
    <name type="scientific">uncultured Cytophagales bacterium</name>
    <dbReference type="NCBI Taxonomy" id="158755"/>
    <lineage>
        <taxon>Bacteria</taxon>
        <taxon>Pseudomonadati</taxon>
        <taxon>Bacteroidota</taxon>
        <taxon>Sphingobacteriia</taxon>
        <taxon>Sphingobacteriales</taxon>
        <taxon>environmental samples</taxon>
    </lineage>
</organism>
<sequence>MLVVGCSLSVISRFPNNQQRTTTYLPQLSFAGQSAAADRVTFESTK</sequence>
<protein>
    <submittedName>
        <fullName evidence="1">Uncharacterized protein</fullName>
    </submittedName>
</protein>
<dbReference type="AlphaFoldDB" id="A0A6J4IKU6"/>